<name>A0AAE1MLP6_9FABA</name>
<dbReference type="EC" id="2.4.1.-" evidence="4"/>
<dbReference type="InterPro" id="IPR002213">
    <property type="entry name" value="UDP_glucos_trans"/>
</dbReference>
<comment type="caution">
    <text evidence="5">The sequence shown here is derived from an EMBL/GenBank/DDBJ whole genome shotgun (WGS) entry which is preliminary data.</text>
</comment>
<evidence type="ECO:0000256" key="4">
    <source>
        <dbReference type="RuleBase" id="RU362057"/>
    </source>
</evidence>
<reference evidence="5" key="1">
    <citation type="submission" date="2023-10" db="EMBL/GenBank/DDBJ databases">
        <title>Chromosome-level genome of the transformable northern wattle, Acacia crassicarpa.</title>
        <authorList>
            <person name="Massaro I."/>
            <person name="Sinha N.R."/>
            <person name="Poethig S."/>
            <person name="Leichty A.R."/>
        </authorList>
    </citation>
    <scope>NUCLEOTIDE SEQUENCE</scope>
    <source>
        <strain evidence="5">Acra3RX</strain>
        <tissue evidence="5">Leaf</tissue>
    </source>
</reference>
<dbReference type="Gene3D" id="3.40.50.2000">
    <property type="entry name" value="Glycogen Phosphorylase B"/>
    <property type="match status" value="2"/>
</dbReference>
<keyword evidence="2 3" id="KW-0808">Transferase</keyword>
<dbReference type="Pfam" id="PF00201">
    <property type="entry name" value="UDPGT"/>
    <property type="match status" value="1"/>
</dbReference>
<dbReference type="Proteomes" id="UP001293593">
    <property type="component" value="Unassembled WGS sequence"/>
</dbReference>
<sequence>MESETKATRKVHCVMLAYPAQGHINPILEFSKRLQHGGICVTLVSTRFFCSKLQKLPGSNIALETISDGFDDGGIDEAENQKINYFDRFQEVGTQTLIQLIEKLSKTGKPVDCIVYDSFLTWALDVSRKLGLLGVSFLTQNIGVDSIYYYVNKGKLKHPLVKDENISFPGLPTFEPRDLPTFLHECEPGDPVLNLLVGQFSNIEEADYILCNSFYELEIEVADCMRKIWPKLRTIGPTMPYEFLNNSIKAVEDEEDHGFPKFKNNQECSTWLNNQAKQSVVYVSFGTMVPLTEEQMEELAWGLAESGITFLWVVRESEEAKLPKDFPRKSLKSLVVSWCHQLKVLSHEAIGCFMTHCGWNSTLEALSLGVPMVLMPLWSDQRTNAKIIKDVWKIGVRAAFDEKGIVRREALKKSIWEIMKGEERSEVKNNAMKWKNLATKAVNKGGSSYENIEEFMDYLSHSKVN</sequence>
<keyword evidence="6" id="KW-1185">Reference proteome</keyword>
<dbReference type="FunFam" id="3.40.50.2000:FF:000019">
    <property type="entry name" value="Glycosyltransferase"/>
    <property type="match status" value="1"/>
</dbReference>
<evidence type="ECO:0000313" key="6">
    <source>
        <dbReference type="Proteomes" id="UP001293593"/>
    </source>
</evidence>
<dbReference type="AlphaFoldDB" id="A0AAE1MLP6"/>
<dbReference type="GO" id="GO:0080044">
    <property type="term" value="F:quercetin 7-O-glucosyltransferase activity"/>
    <property type="evidence" value="ECO:0007669"/>
    <property type="project" value="TreeGrafter"/>
</dbReference>
<dbReference type="PANTHER" id="PTHR11926">
    <property type="entry name" value="GLUCOSYL/GLUCURONOSYL TRANSFERASES"/>
    <property type="match status" value="1"/>
</dbReference>
<dbReference type="InterPro" id="IPR035595">
    <property type="entry name" value="UDP_glycos_trans_CS"/>
</dbReference>
<dbReference type="SUPFAM" id="SSF53756">
    <property type="entry name" value="UDP-Glycosyltransferase/glycogen phosphorylase"/>
    <property type="match status" value="1"/>
</dbReference>
<evidence type="ECO:0000313" key="5">
    <source>
        <dbReference type="EMBL" id="KAK4270069.1"/>
    </source>
</evidence>
<evidence type="ECO:0000256" key="1">
    <source>
        <dbReference type="ARBA" id="ARBA00009995"/>
    </source>
</evidence>
<keyword evidence="3" id="KW-0328">Glycosyltransferase</keyword>
<gene>
    <name evidence="5" type="ORF">QN277_023153</name>
</gene>
<evidence type="ECO:0000256" key="3">
    <source>
        <dbReference type="RuleBase" id="RU003718"/>
    </source>
</evidence>
<protein>
    <recommendedName>
        <fullName evidence="4">Glycosyltransferase</fullName>
        <ecNumber evidence="4">2.4.1.-</ecNumber>
    </recommendedName>
</protein>
<organism evidence="5 6">
    <name type="scientific">Acacia crassicarpa</name>
    <name type="common">northern wattle</name>
    <dbReference type="NCBI Taxonomy" id="499986"/>
    <lineage>
        <taxon>Eukaryota</taxon>
        <taxon>Viridiplantae</taxon>
        <taxon>Streptophyta</taxon>
        <taxon>Embryophyta</taxon>
        <taxon>Tracheophyta</taxon>
        <taxon>Spermatophyta</taxon>
        <taxon>Magnoliopsida</taxon>
        <taxon>eudicotyledons</taxon>
        <taxon>Gunneridae</taxon>
        <taxon>Pentapetalae</taxon>
        <taxon>rosids</taxon>
        <taxon>fabids</taxon>
        <taxon>Fabales</taxon>
        <taxon>Fabaceae</taxon>
        <taxon>Caesalpinioideae</taxon>
        <taxon>mimosoid clade</taxon>
        <taxon>Acacieae</taxon>
        <taxon>Acacia</taxon>
    </lineage>
</organism>
<dbReference type="GO" id="GO:0080043">
    <property type="term" value="F:quercetin 3-O-glucosyltransferase activity"/>
    <property type="evidence" value="ECO:0007669"/>
    <property type="project" value="TreeGrafter"/>
</dbReference>
<dbReference type="PROSITE" id="PS00375">
    <property type="entry name" value="UDPGT"/>
    <property type="match status" value="1"/>
</dbReference>
<comment type="similarity">
    <text evidence="1 3">Belongs to the UDP-glycosyltransferase family.</text>
</comment>
<dbReference type="CDD" id="cd03784">
    <property type="entry name" value="GT1_Gtf-like"/>
    <property type="match status" value="1"/>
</dbReference>
<dbReference type="EMBL" id="JAWXYG010000006">
    <property type="protein sequence ID" value="KAK4270069.1"/>
    <property type="molecule type" value="Genomic_DNA"/>
</dbReference>
<evidence type="ECO:0000256" key="2">
    <source>
        <dbReference type="ARBA" id="ARBA00022679"/>
    </source>
</evidence>
<proteinExistence type="inferred from homology"/>
<accession>A0AAE1MLP6</accession>
<dbReference type="PANTHER" id="PTHR11926:SF1545">
    <property type="entry name" value="GLYCOSYLTRANSFERASE"/>
    <property type="match status" value="1"/>
</dbReference>